<name>A0A239IFB7_9RHOB</name>
<protein>
    <submittedName>
        <fullName evidence="2">Uncharacterized protein</fullName>
    </submittedName>
</protein>
<keyword evidence="3" id="KW-1185">Reference proteome</keyword>
<dbReference type="AlphaFoldDB" id="A0A239IFB7"/>
<accession>A0A239IFB7</accession>
<evidence type="ECO:0000313" key="2">
    <source>
        <dbReference type="EMBL" id="SNS91114.1"/>
    </source>
</evidence>
<evidence type="ECO:0000256" key="1">
    <source>
        <dbReference type="SAM" id="MobiDB-lite"/>
    </source>
</evidence>
<feature type="region of interest" description="Disordered" evidence="1">
    <location>
        <begin position="28"/>
        <end position="49"/>
    </location>
</feature>
<reference evidence="2 3" key="1">
    <citation type="submission" date="2017-06" db="EMBL/GenBank/DDBJ databases">
        <authorList>
            <person name="Kim H.J."/>
            <person name="Triplett B.A."/>
        </authorList>
    </citation>
    <scope>NUCLEOTIDE SEQUENCE [LARGE SCALE GENOMIC DNA]</scope>
    <source>
        <strain evidence="2 3">DSM 29339</strain>
    </source>
</reference>
<proteinExistence type="predicted"/>
<organism evidence="2 3">
    <name type="scientific">Tropicimonas sediminicola</name>
    <dbReference type="NCBI Taxonomy" id="1031541"/>
    <lineage>
        <taxon>Bacteria</taxon>
        <taxon>Pseudomonadati</taxon>
        <taxon>Pseudomonadota</taxon>
        <taxon>Alphaproteobacteria</taxon>
        <taxon>Rhodobacterales</taxon>
        <taxon>Roseobacteraceae</taxon>
        <taxon>Tropicimonas</taxon>
    </lineage>
</organism>
<sequence>MPPCDRLFSFTTFAKFFRPGVSLMTSHHPQVTQGAARSFDMRKLSKTRS</sequence>
<evidence type="ECO:0000313" key="3">
    <source>
        <dbReference type="Proteomes" id="UP000198426"/>
    </source>
</evidence>
<gene>
    <name evidence="2" type="ORF">SAMN05421757_104322</name>
</gene>
<dbReference type="Proteomes" id="UP000198426">
    <property type="component" value="Unassembled WGS sequence"/>
</dbReference>
<dbReference type="EMBL" id="FZOY01000004">
    <property type="protein sequence ID" value="SNS91114.1"/>
    <property type="molecule type" value="Genomic_DNA"/>
</dbReference>